<reference evidence="8" key="1">
    <citation type="submission" date="2013-05" db="EMBL/GenBank/DDBJ databases">
        <authorList>
            <person name="Yim A.K.Y."/>
            <person name="Chan T.F."/>
            <person name="Ji K.M."/>
            <person name="Liu X.Y."/>
            <person name="Zhou J.W."/>
            <person name="Li R.Q."/>
            <person name="Yang K.Y."/>
            <person name="Li J."/>
            <person name="Li M."/>
            <person name="Law P.T.W."/>
            <person name="Wu Y.L."/>
            <person name="Cai Z.L."/>
            <person name="Qin H."/>
            <person name="Bao Y."/>
            <person name="Leung R.K.K."/>
            <person name="Ng P.K.S."/>
            <person name="Zou J."/>
            <person name="Zhong X.J."/>
            <person name="Ran P.X."/>
            <person name="Zhong N.S."/>
            <person name="Liu Z.G."/>
            <person name="Tsui S.K.W."/>
        </authorList>
    </citation>
    <scope>NUCLEOTIDE SEQUENCE</scope>
    <source>
        <strain evidence="8">Derf</strain>
        <tissue evidence="8">Whole organism</tissue>
    </source>
</reference>
<comment type="subcellular location">
    <subcellularLocation>
        <location evidence="1">Endomembrane system</location>
        <topology evidence="1">Multi-pass membrane protein</topology>
    </subcellularLocation>
</comment>
<evidence type="ECO:0000313" key="9">
    <source>
        <dbReference type="Proteomes" id="UP000790347"/>
    </source>
</evidence>
<keyword evidence="3" id="KW-1133">Transmembrane helix</keyword>
<dbReference type="GO" id="GO:0005783">
    <property type="term" value="C:endoplasmic reticulum"/>
    <property type="evidence" value="ECO:0007669"/>
    <property type="project" value="TreeGrafter"/>
</dbReference>
<evidence type="ECO:0000313" key="8">
    <source>
        <dbReference type="EMBL" id="KAH9510664.1"/>
    </source>
</evidence>
<keyword evidence="6" id="KW-0472">Membrane</keyword>
<dbReference type="GO" id="GO:0050479">
    <property type="term" value="F:glyceryl-ether monooxygenase activity"/>
    <property type="evidence" value="ECO:0007669"/>
    <property type="project" value="TreeGrafter"/>
</dbReference>
<organism evidence="8 9">
    <name type="scientific">Dermatophagoides farinae</name>
    <name type="common">American house dust mite</name>
    <dbReference type="NCBI Taxonomy" id="6954"/>
    <lineage>
        <taxon>Eukaryota</taxon>
        <taxon>Metazoa</taxon>
        <taxon>Ecdysozoa</taxon>
        <taxon>Arthropoda</taxon>
        <taxon>Chelicerata</taxon>
        <taxon>Arachnida</taxon>
        <taxon>Acari</taxon>
        <taxon>Acariformes</taxon>
        <taxon>Sarcoptiformes</taxon>
        <taxon>Astigmata</taxon>
        <taxon>Psoroptidia</taxon>
        <taxon>Analgoidea</taxon>
        <taxon>Pyroglyphidae</taxon>
        <taxon>Dermatophagoidinae</taxon>
        <taxon>Dermatophagoides</taxon>
    </lineage>
</organism>
<dbReference type="Pfam" id="PF04116">
    <property type="entry name" value="FA_hydroxylase"/>
    <property type="match status" value="1"/>
</dbReference>
<evidence type="ECO:0000256" key="6">
    <source>
        <dbReference type="ARBA" id="ARBA00023136"/>
    </source>
</evidence>
<dbReference type="Proteomes" id="UP000790347">
    <property type="component" value="Unassembled WGS sequence"/>
</dbReference>
<keyword evidence="2" id="KW-0812">Transmembrane</keyword>
<keyword evidence="5" id="KW-0443">Lipid metabolism</keyword>
<proteinExistence type="predicted"/>
<feature type="domain" description="Fatty acid hydroxylase" evidence="7">
    <location>
        <begin position="13"/>
        <end position="125"/>
    </location>
</feature>
<protein>
    <recommendedName>
        <fullName evidence="7">Fatty acid hydroxylase domain-containing protein</fullName>
    </recommendedName>
</protein>
<evidence type="ECO:0000256" key="3">
    <source>
        <dbReference type="ARBA" id="ARBA00022989"/>
    </source>
</evidence>
<evidence type="ECO:0000259" key="7">
    <source>
        <dbReference type="Pfam" id="PF04116"/>
    </source>
</evidence>
<dbReference type="InterPro" id="IPR006694">
    <property type="entry name" value="Fatty_acid_hydroxylase"/>
</dbReference>
<dbReference type="GO" id="GO:0008610">
    <property type="term" value="P:lipid biosynthetic process"/>
    <property type="evidence" value="ECO:0007669"/>
    <property type="project" value="InterPro"/>
</dbReference>
<dbReference type="GO" id="GO:0016020">
    <property type="term" value="C:membrane"/>
    <property type="evidence" value="ECO:0007669"/>
    <property type="project" value="GOC"/>
</dbReference>
<name>A0A922HWQ8_DERFA</name>
<comment type="caution">
    <text evidence="8">The sequence shown here is derived from an EMBL/GenBank/DDBJ whole genome shotgun (WGS) entry which is preliminary data.</text>
</comment>
<dbReference type="PANTHER" id="PTHR21624:SF1">
    <property type="entry name" value="ALKYLGLYCEROL MONOOXYGENASE"/>
    <property type="match status" value="1"/>
</dbReference>
<gene>
    <name evidence="8" type="ORF">DERF_009174</name>
</gene>
<dbReference type="InterPro" id="IPR051689">
    <property type="entry name" value="Sterol_desaturase/TMEM195"/>
</dbReference>
<sequence length="165" mass="19477">MGWSHICSRPCSIMGVNFVYYWVHRSLHEINIFWASHQFHHNAVEVDVSVTLLFPTPLALLVLPPILLVHMQFSLIYQVWLHTEVVNRIHYQHPRQHRVHHGKNPWCIDKNYGALLMVFDRIFGTYQAEEEKIVFGTTENHMKHSIRLHCISIIIMILYGKNSNQ</sequence>
<dbReference type="GO" id="GO:0006643">
    <property type="term" value="P:membrane lipid metabolic process"/>
    <property type="evidence" value="ECO:0007669"/>
    <property type="project" value="TreeGrafter"/>
</dbReference>
<evidence type="ECO:0000256" key="4">
    <source>
        <dbReference type="ARBA" id="ARBA00023002"/>
    </source>
</evidence>
<dbReference type="EMBL" id="ASGP02000004">
    <property type="protein sequence ID" value="KAH9510664.1"/>
    <property type="molecule type" value="Genomic_DNA"/>
</dbReference>
<reference evidence="8" key="2">
    <citation type="journal article" date="2022" name="Res Sq">
        <title>Comparative Genomics Reveals Insights into the Divergent Evolution of Astigmatic Mites and Household Pest Adaptations.</title>
        <authorList>
            <person name="Xiong Q."/>
            <person name="Wan A.T.-Y."/>
            <person name="Liu X.-Y."/>
            <person name="Fung C.S.-H."/>
            <person name="Xiao X."/>
            <person name="Malainual N."/>
            <person name="Hou J."/>
            <person name="Wang L."/>
            <person name="Wang M."/>
            <person name="Yang K."/>
            <person name="Cui Y."/>
            <person name="Leung E."/>
            <person name="Nong W."/>
            <person name="Shin S.-K."/>
            <person name="Au S."/>
            <person name="Jeong K.Y."/>
            <person name="Chew F.T."/>
            <person name="Hui J."/>
            <person name="Leung T.F."/>
            <person name="Tungtrongchitr A."/>
            <person name="Zhong N."/>
            <person name="Liu Z."/>
            <person name="Tsui S."/>
        </authorList>
    </citation>
    <scope>NUCLEOTIDE SEQUENCE</scope>
    <source>
        <strain evidence="8">Derf</strain>
        <tissue evidence="8">Whole organism</tissue>
    </source>
</reference>
<keyword evidence="9" id="KW-1185">Reference proteome</keyword>
<evidence type="ECO:0000256" key="5">
    <source>
        <dbReference type="ARBA" id="ARBA00023098"/>
    </source>
</evidence>
<dbReference type="PANTHER" id="PTHR21624">
    <property type="entry name" value="STEROL DESATURASE-RELATED PROTEIN"/>
    <property type="match status" value="1"/>
</dbReference>
<evidence type="ECO:0000256" key="1">
    <source>
        <dbReference type="ARBA" id="ARBA00004127"/>
    </source>
</evidence>
<dbReference type="AlphaFoldDB" id="A0A922HWQ8"/>
<keyword evidence="4" id="KW-0560">Oxidoreductase</keyword>
<evidence type="ECO:0000256" key="2">
    <source>
        <dbReference type="ARBA" id="ARBA00022692"/>
    </source>
</evidence>
<dbReference type="GO" id="GO:0005506">
    <property type="term" value="F:iron ion binding"/>
    <property type="evidence" value="ECO:0007669"/>
    <property type="project" value="InterPro"/>
</dbReference>
<accession>A0A922HWQ8</accession>